<dbReference type="Pfam" id="PF00075">
    <property type="entry name" value="RNase_H"/>
    <property type="match status" value="1"/>
</dbReference>
<dbReference type="InterPro" id="IPR012337">
    <property type="entry name" value="RNaseH-like_sf"/>
</dbReference>
<protein>
    <recommendedName>
        <fullName evidence="2">RNase H type-1 domain-containing protein</fullName>
    </recommendedName>
</protein>
<dbReference type="AlphaFoldDB" id="A0A4Y9ZFH9"/>
<comment type="caution">
    <text evidence="3">The sequence shown here is derived from an EMBL/GenBank/DDBJ whole genome shotgun (WGS) entry which is preliminary data.</text>
</comment>
<feature type="domain" description="RNase H type-1" evidence="2">
    <location>
        <begin position="10"/>
        <end position="102"/>
    </location>
</feature>
<evidence type="ECO:0000256" key="1">
    <source>
        <dbReference type="SAM" id="MobiDB-lite"/>
    </source>
</evidence>
<evidence type="ECO:0000313" key="4">
    <source>
        <dbReference type="Proteomes" id="UP000298061"/>
    </source>
</evidence>
<dbReference type="GO" id="GO:0004523">
    <property type="term" value="F:RNA-DNA hybrid ribonuclease activity"/>
    <property type="evidence" value="ECO:0007669"/>
    <property type="project" value="InterPro"/>
</dbReference>
<feature type="region of interest" description="Disordered" evidence="1">
    <location>
        <begin position="277"/>
        <end position="301"/>
    </location>
</feature>
<dbReference type="SUPFAM" id="SSF53098">
    <property type="entry name" value="Ribonuclease H-like"/>
    <property type="match status" value="1"/>
</dbReference>
<organism evidence="3 4">
    <name type="scientific">Hericium alpestre</name>
    <dbReference type="NCBI Taxonomy" id="135208"/>
    <lineage>
        <taxon>Eukaryota</taxon>
        <taxon>Fungi</taxon>
        <taxon>Dikarya</taxon>
        <taxon>Basidiomycota</taxon>
        <taxon>Agaricomycotina</taxon>
        <taxon>Agaricomycetes</taxon>
        <taxon>Russulales</taxon>
        <taxon>Hericiaceae</taxon>
        <taxon>Hericium</taxon>
    </lineage>
</organism>
<dbReference type="EMBL" id="SFCI01002803">
    <property type="protein sequence ID" value="TFY73495.1"/>
    <property type="molecule type" value="Genomic_DNA"/>
</dbReference>
<proteinExistence type="predicted"/>
<dbReference type="Gene3D" id="3.30.420.10">
    <property type="entry name" value="Ribonuclease H-like superfamily/Ribonuclease H"/>
    <property type="match status" value="1"/>
</dbReference>
<reference evidence="3 4" key="1">
    <citation type="submission" date="2019-02" db="EMBL/GenBank/DDBJ databases">
        <title>Genome sequencing of the rare red list fungi Hericium alpestre (H. flagellum).</title>
        <authorList>
            <person name="Buettner E."/>
            <person name="Kellner H."/>
        </authorList>
    </citation>
    <scope>NUCLEOTIDE SEQUENCE [LARGE SCALE GENOMIC DNA]</scope>
    <source>
        <strain evidence="3 4">DSM 108284</strain>
    </source>
</reference>
<evidence type="ECO:0000313" key="3">
    <source>
        <dbReference type="EMBL" id="TFY73495.1"/>
    </source>
</evidence>
<evidence type="ECO:0000259" key="2">
    <source>
        <dbReference type="Pfam" id="PF00075"/>
    </source>
</evidence>
<sequence>MSKGLRAPGPTQSNQVSGLVAVILALQHAPDFAPILIRANPGYVKGRLTKHPACWEDHGPIGVENAAAHARAAAYHLRRHSATTAFQWVKGHNGDAGDEAEDSKHEGWDRKIKKDDLDLYIPCNLLLQGAKLAAITPSTACQSTRTRANPASRRKTMLHPNFARYALEEITGCRETDATLWKHLRKTERRFQVRCFLYRAIHNACNVGSFREKIAAFAHRATCLLCEDEVKPMMHLLTQSSSLTVRDVWSYAQILWPQGDTSWPKMNSGTILSVGTAKDPFSSLPPKATTDNGPRLSPRAS</sequence>
<dbReference type="InterPro" id="IPR002156">
    <property type="entry name" value="RNaseH_domain"/>
</dbReference>
<accession>A0A4Y9ZFH9</accession>
<dbReference type="GO" id="GO:0003676">
    <property type="term" value="F:nucleic acid binding"/>
    <property type="evidence" value="ECO:0007669"/>
    <property type="project" value="InterPro"/>
</dbReference>
<keyword evidence="4" id="KW-1185">Reference proteome</keyword>
<dbReference type="Proteomes" id="UP000298061">
    <property type="component" value="Unassembled WGS sequence"/>
</dbReference>
<dbReference type="OrthoDB" id="3253907at2759"/>
<dbReference type="InterPro" id="IPR036397">
    <property type="entry name" value="RNaseH_sf"/>
</dbReference>
<dbReference type="STRING" id="135208.A0A4Y9ZFH9"/>
<gene>
    <name evidence="3" type="ORF">EWM64_g10517</name>
</gene>
<name>A0A4Y9ZFH9_9AGAM</name>